<dbReference type="EC" id="2.4.-.-" evidence="3"/>
<evidence type="ECO:0000313" key="3">
    <source>
        <dbReference type="EMBL" id="MCZ0858222.1"/>
    </source>
</evidence>
<dbReference type="Pfam" id="PF13641">
    <property type="entry name" value="Glyco_tranf_2_3"/>
    <property type="match status" value="1"/>
</dbReference>
<keyword evidence="4" id="KW-1185">Reference proteome</keyword>
<feature type="compositionally biased region" description="Basic and acidic residues" evidence="1">
    <location>
        <begin position="723"/>
        <end position="735"/>
    </location>
</feature>
<feature type="transmembrane region" description="Helical" evidence="2">
    <location>
        <begin position="586"/>
        <end position="605"/>
    </location>
</feature>
<gene>
    <name evidence="3" type="ORF">OHJ16_09225</name>
</gene>
<keyword evidence="3" id="KW-0328">Glycosyltransferase</keyword>
<feature type="region of interest" description="Disordered" evidence="1">
    <location>
        <begin position="290"/>
        <end position="317"/>
    </location>
</feature>
<feature type="compositionally biased region" description="Basic residues" evidence="1">
    <location>
        <begin position="113"/>
        <end position="132"/>
    </location>
</feature>
<feature type="transmembrane region" description="Helical" evidence="2">
    <location>
        <begin position="811"/>
        <end position="831"/>
    </location>
</feature>
<evidence type="ECO:0000256" key="2">
    <source>
        <dbReference type="SAM" id="Phobius"/>
    </source>
</evidence>
<dbReference type="PANTHER" id="PTHR43685:SF3">
    <property type="entry name" value="SLR2126 PROTEIN"/>
    <property type="match status" value="1"/>
</dbReference>
<dbReference type="InterPro" id="IPR029044">
    <property type="entry name" value="Nucleotide-diphossugar_trans"/>
</dbReference>
<feature type="transmembrane region" description="Helical" evidence="2">
    <location>
        <begin position="884"/>
        <end position="905"/>
    </location>
</feature>
<feature type="transmembrane region" description="Helical" evidence="2">
    <location>
        <begin position="327"/>
        <end position="351"/>
    </location>
</feature>
<keyword evidence="2" id="KW-0472">Membrane</keyword>
<feature type="transmembrane region" description="Helical" evidence="2">
    <location>
        <begin position="917"/>
        <end position="937"/>
    </location>
</feature>
<feature type="region of interest" description="Disordered" evidence="1">
    <location>
        <begin position="105"/>
        <end position="141"/>
    </location>
</feature>
<feature type="transmembrane region" description="Helical" evidence="2">
    <location>
        <begin position="535"/>
        <end position="555"/>
    </location>
</feature>
<accession>A0ABT4IAE7</accession>
<feature type="transmembrane region" description="Helical" evidence="2">
    <location>
        <begin position="561"/>
        <end position="579"/>
    </location>
</feature>
<dbReference type="SUPFAM" id="SSF53448">
    <property type="entry name" value="Nucleotide-diphospho-sugar transferases"/>
    <property type="match status" value="1"/>
</dbReference>
<comment type="caution">
    <text evidence="3">The sequence shown here is derived from an EMBL/GenBank/DDBJ whole genome shotgun (WGS) entry which is preliminary data.</text>
</comment>
<feature type="compositionally biased region" description="Gly residues" evidence="1">
    <location>
        <begin position="738"/>
        <end position="756"/>
    </location>
</feature>
<name>A0ABT4IAE7_9ACTO</name>
<keyword evidence="2" id="KW-0812">Transmembrane</keyword>
<dbReference type="Proteomes" id="UP001072034">
    <property type="component" value="Unassembled WGS sequence"/>
</dbReference>
<evidence type="ECO:0000313" key="4">
    <source>
        <dbReference type="Proteomes" id="UP001072034"/>
    </source>
</evidence>
<feature type="compositionally biased region" description="Basic and acidic residues" evidence="1">
    <location>
        <begin position="679"/>
        <end position="691"/>
    </location>
</feature>
<dbReference type="RefSeq" id="WP_268917657.1">
    <property type="nucleotide sequence ID" value="NZ_JAPTMY010000018.1"/>
</dbReference>
<feature type="region of interest" description="Disordered" evidence="1">
    <location>
        <begin position="644"/>
        <end position="765"/>
    </location>
</feature>
<dbReference type="PANTHER" id="PTHR43685">
    <property type="entry name" value="GLYCOSYLTRANSFERASE"/>
    <property type="match status" value="1"/>
</dbReference>
<feature type="compositionally biased region" description="Low complexity" evidence="1">
    <location>
        <begin position="665"/>
        <end position="675"/>
    </location>
</feature>
<dbReference type="GO" id="GO:0016757">
    <property type="term" value="F:glycosyltransferase activity"/>
    <property type="evidence" value="ECO:0007669"/>
    <property type="project" value="UniProtKB-KW"/>
</dbReference>
<feature type="transmembrane region" description="Helical" evidence="2">
    <location>
        <begin position="949"/>
        <end position="969"/>
    </location>
</feature>
<dbReference type="Gene3D" id="3.90.550.10">
    <property type="entry name" value="Spore Coat Polysaccharide Biosynthesis Protein SpsA, Chain A"/>
    <property type="match status" value="1"/>
</dbReference>
<sequence length="1314" mass="132697">MSPEGPGAWSAGGTEALAVVVTAGVTPYLRRTLRALARQTVAPRTAIVVDVASRHNGLGDGTPVEEAVVASGIGACTRVRVVRAPDAKGFGGAVSRGLALYDELAGADPHAPSPRRRRSETRSGRSRGKNAGKRSEDRGDRGEQGWLWLLHDDSAPAADCLEALLTAVAEARSAALVGPKQVDWDDPEQLLEVGLRTTASARRANDVVAGEIDQGQHDDRSDVLAVGTAGALIDRAVWEELGGTSPEFPVFNDGLELSRAVRLAGHRVVVVPQAVIRHRRAAYLGLRPAQGGAAGRADADGRPAVPQPHAADPDPDRSFRARRTAQLLAWATFSTRPVGLLLTWFLILGAVRAAGRLLTKSPSLARAELGAALAVSRRGRGIRRGRRRLAAHATVRRSVLARLYVNAADIRSVRRDRVRQERERIARAEAPSELELGELAALARRRRLVLAGVLAVALLATGVGLGAVTAAGAVTGGAGAGLAAGGRALWSAAWATWAASGDGYPAVVNPLLALLALPVGLAGRVGLDGDGLVRLLLLAAVPLAALGAWFAAGTVTRRTSLRAWGALTWALAPALLLAVGQGRLTAVLVHLALPWALLALARAVGADRRDAVLSGMVDAHHATALEKADLDRFASERIEDLAALADDPDGDGGSGSGNGPGEDPGAGAEESAAPGTDEPGGRDAAAPRERAVALARIVEENDAELGAPAPARRSGDAADGEEEPRGAADGSRDPAEGAGSGGPDGGSEGSGSGGAPAGAARGGAVERYGPGSPTAAAVAGLFLTLVVAAAPAAAAVVVGCLAVLMTTVRRAALRLVLTLLPVAVTAAPAWWRAARLASAEGPAAGLRYLLTDTGGPVAAPAPSALDTLLGVPVDLTALVPGPTLVLVVRGMLAILPLVALGGLAVAGRRGHRARAGLLGAVGGMGLALAAVRVTTGIGTLPDGTGSVTVTGWAGTGVTLMTAGLLAAGLAGADAARAGLVRRGAGWPRLVLAAVTVVGLVVPLAVGACWAWAARTSTGRGADAVVRALQPGTQQVPVIARETQRSAGAGRVLALASTSEGLVVRTWRGPGTQLTDVVPDVLAAQMRSRLEAPGGADPVAGLAPAEGALRMAPADPADAELADIVARATAGQDETVADDLAAHGIAVVLLADAPGDETTALARAGLESTPGLDQLAQTAAGNSWRVGPTGAAESARATLVAADGTTAILPTPAGAPTEVSAHVPESAEGQARTLVLAERADAGWYAELDGEPLEPTVVQGVAGTWRQAFSVPPGGGELVVAHRSTAGAIATRLIWAVWAVTVLAALPLRRKGAIA</sequence>
<feature type="transmembrane region" description="Helical" evidence="2">
    <location>
        <begin position="775"/>
        <end position="804"/>
    </location>
</feature>
<feature type="transmembrane region" description="Helical" evidence="2">
    <location>
        <begin position="989"/>
        <end position="1012"/>
    </location>
</feature>
<feature type="transmembrane region" description="Helical" evidence="2">
    <location>
        <begin position="448"/>
        <end position="474"/>
    </location>
</feature>
<reference evidence="3" key="1">
    <citation type="submission" date="2022-10" db="EMBL/GenBank/DDBJ databases">
        <title>Genome sequence of Actinomyces israelii ATCC 10048.</title>
        <authorList>
            <person name="Watt R.M."/>
            <person name="Tong W.M."/>
        </authorList>
    </citation>
    <scope>NUCLEOTIDE SEQUENCE</scope>
    <source>
        <strain evidence="3">ATCC 10048</strain>
    </source>
</reference>
<keyword evidence="2" id="KW-1133">Transmembrane helix</keyword>
<organism evidence="3 4">
    <name type="scientific">Actinomyces israelii</name>
    <dbReference type="NCBI Taxonomy" id="1659"/>
    <lineage>
        <taxon>Bacteria</taxon>
        <taxon>Bacillati</taxon>
        <taxon>Actinomycetota</taxon>
        <taxon>Actinomycetes</taxon>
        <taxon>Actinomycetales</taxon>
        <taxon>Actinomycetaceae</taxon>
        <taxon>Actinomyces</taxon>
    </lineage>
</organism>
<dbReference type="EMBL" id="JAPTMY010000018">
    <property type="protein sequence ID" value="MCZ0858222.1"/>
    <property type="molecule type" value="Genomic_DNA"/>
</dbReference>
<proteinExistence type="predicted"/>
<keyword evidence="3" id="KW-0808">Transferase</keyword>
<feature type="transmembrane region" description="Helical" evidence="2">
    <location>
        <begin position="504"/>
        <end position="523"/>
    </location>
</feature>
<evidence type="ECO:0000256" key="1">
    <source>
        <dbReference type="SAM" id="MobiDB-lite"/>
    </source>
</evidence>
<dbReference type="InterPro" id="IPR050834">
    <property type="entry name" value="Glycosyltransf_2"/>
</dbReference>
<protein>
    <submittedName>
        <fullName evidence="3">Glycosyltransferase</fullName>
        <ecNumber evidence="3">2.4.-.-</ecNumber>
    </submittedName>
</protein>
<feature type="compositionally biased region" description="Gly residues" evidence="1">
    <location>
        <begin position="651"/>
        <end position="664"/>
    </location>
</feature>